<evidence type="ECO:0000256" key="1">
    <source>
        <dbReference type="ARBA" id="ARBA00023451"/>
    </source>
</evidence>
<proteinExistence type="inferred from homology"/>
<evidence type="ECO:0000313" key="4">
    <source>
        <dbReference type="Proteomes" id="UP000749559"/>
    </source>
</evidence>
<evidence type="ECO:0000313" key="3">
    <source>
        <dbReference type="EMBL" id="CAH1796055.1"/>
    </source>
</evidence>
<dbReference type="GO" id="GO:0060271">
    <property type="term" value="P:cilium assembly"/>
    <property type="evidence" value="ECO:0007669"/>
    <property type="project" value="InterPro"/>
</dbReference>
<sequence>MATTVVDFGESKEKTLFTGSSEEDIACAKGFWQSVQLNPTIESRLVSSDVKQRLKVAPQAGQGVNHSYKRIEYPPQLTEFLETAHSMEQTEELEKIQRLSQFREDTLTMLGKRKTERIAKETISTHKGITKKETFPMAIEIEDNDFEDSPEFTMNEIDKFNKQKSLDDDDDSD</sequence>
<protein>
    <recommendedName>
        <fullName evidence="2">Cilia- and flagella-associated protein HOATZ</fullName>
    </recommendedName>
</protein>
<gene>
    <name evidence="3" type="ORF">OFUS_LOCUS20508</name>
</gene>
<dbReference type="AlphaFoldDB" id="A0A8J1XU72"/>
<dbReference type="Pfam" id="PF17664">
    <property type="entry name" value="HOATZ-like"/>
    <property type="match status" value="1"/>
</dbReference>
<accession>A0A8J1XU72</accession>
<name>A0A8J1XU72_OWEFU</name>
<evidence type="ECO:0000256" key="2">
    <source>
        <dbReference type="ARBA" id="ARBA00023657"/>
    </source>
</evidence>
<dbReference type="OrthoDB" id="10004365at2759"/>
<keyword evidence="4" id="KW-1185">Reference proteome</keyword>
<organism evidence="3 4">
    <name type="scientific">Owenia fusiformis</name>
    <name type="common">Polychaete worm</name>
    <dbReference type="NCBI Taxonomy" id="6347"/>
    <lineage>
        <taxon>Eukaryota</taxon>
        <taxon>Metazoa</taxon>
        <taxon>Spiralia</taxon>
        <taxon>Lophotrochozoa</taxon>
        <taxon>Annelida</taxon>
        <taxon>Polychaeta</taxon>
        <taxon>Sedentaria</taxon>
        <taxon>Canalipalpata</taxon>
        <taxon>Sabellida</taxon>
        <taxon>Oweniida</taxon>
        <taxon>Oweniidae</taxon>
        <taxon>Owenia</taxon>
    </lineage>
</organism>
<comment type="similarity">
    <text evidence="1">Belongs to the HOATZ family.</text>
</comment>
<reference evidence="3" key="1">
    <citation type="submission" date="2022-03" db="EMBL/GenBank/DDBJ databases">
        <authorList>
            <person name="Martin C."/>
        </authorList>
    </citation>
    <scope>NUCLEOTIDE SEQUENCE</scope>
</reference>
<comment type="caution">
    <text evidence="3">The sequence shown here is derived from an EMBL/GenBank/DDBJ whole genome shotgun (WGS) entry which is preliminary data.</text>
</comment>
<dbReference type="PANTHER" id="PTHR47231">
    <property type="entry name" value="UPF0722 PROTEIN C11ORF88"/>
    <property type="match status" value="1"/>
</dbReference>
<dbReference type="InterPro" id="IPR040681">
    <property type="entry name" value="HOATZ-like"/>
</dbReference>
<dbReference type="PANTHER" id="PTHR47231:SF1">
    <property type="entry name" value="CILIA- AND FLAGELLA-ASSOCIATED PROTEIN HOATZ"/>
    <property type="match status" value="1"/>
</dbReference>
<dbReference type="Proteomes" id="UP000749559">
    <property type="component" value="Unassembled WGS sequence"/>
</dbReference>
<dbReference type="EMBL" id="CAIIXF020000010">
    <property type="protein sequence ID" value="CAH1796055.1"/>
    <property type="molecule type" value="Genomic_DNA"/>
</dbReference>